<dbReference type="InterPro" id="IPR017850">
    <property type="entry name" value="Alkaline_phosphatase_core_sf"/>
</dbReference>
<dbReference type="InterPro" id="IPR050738">
    <property type="entry name" value="Sulfatase"/>
</dbReference>
<name>A0A6C2TZN3_PONDE</name>
<dbReference type="AlphaFoldDB" id="A0A6C2TZN3"/>
<dbReference type="Gene3D" id="2.60.40.3440">
    <property type="match status" value="1"/>
</dbReference>
<keyword evidence="8" id="KW-1185">Reference proteome</keyword>
<dbReference type="GO" id="GO:0004065">
    <property type="term" value="F:arylsulfatase activity"/>
    <property type="evidence" value="ECO:0007669"/>
    <property type="project" value="TreeGrafter"/>
</dbReference>
<evidence type="ECO:0000256" key="3">
    <source>
        <dbReference type="ARBA" id="ARBA00022801"/>
    </source>
</evidence>
<dbReference type="PANTHER" id="PTHR42693">
    <property type="entry name" value="ARYLSULFATASE FAMILY MEMBER"/>
    <property type="match status" value="1"/>
</dbReference>
<proteinExistence type="inferred from homology"/>
<dbReference type="Gene3D" id="3.40.720.10">
    <property type="entry name" value="Alkaline Phosphatase, subunit A"/>
    <property type="match status" value="1"/>
</dbReference>
<reference evidence="7 8" key="1">
    <citation type="submission" date="2019-04" db="EMBL/GenBank/DDBJ databases">
        <authorList>
            <person name="Van Vliet M D."/>
        </authorList>
    </citation>
    <scope>NUCLEOTIDE SEQUENCE [LARGE SCALE GENOMIC DNA]</scope>
    <source>
        <strain evidence="7 8">F1</strain>
    </source>
</reference>
<dbReference type="EMBL" id="CAAHFG010000001">
    <property type="protein sequence ID" value="VGO13065.1"/>
    <property type="molecule type" value="Genomic_DNA"/>
</dbReference>
<dbReference type="SUPFAM" id="SSF53649">
    <property type="entry name" value="Alkaline phosphatase-like"/>
    <property type="match status" value="1"/>
</dbReference>
<comment type="similarity">
    <text evidence="1">Belongs to the sulfatase family.</text>
</comment>
<sequence length="1102" mass="118360">MKNTLFICLLSVIALQSKAATLSYETVIPTANTVTGSNRTPEADKFVSLGAARNGGQTFTAPVAHSTITEVWFEVGQDLGATVTGTERVELMFWNNTGSDSWIGLPDSSTAPTLNATTYATSLGTVDYPVTNDITAGTWLKFTLDASDQAAVGALAAGREYGFTLYASDLTLSLSRHTDTSVSGYNIGAVVSSNGSIDPKLAGSRDCNFFVVHAPISASYETHIPTTGIIASENAVHQNNYALDGNNFAGQTFTTTNDYSAVTEIWFQSATTTSLVGSASVDLSFWNNTDEAGNDWSSATSLPSANSTSLGSYSLPSGDLTAFSSWIRIPLSAADQATIGRLVTGQQYGFSISLGDDGNLFRIARSGNTSGTPAGYAGGAGFIDSGSDGNSGTRDANFFITGMLDPQTPYAPVAVNDAYLATTNRTLSIPAPGVLRNDSDANGNHTMNAVVASEPAHGILSLPPDGSFDYTPDTEYTGTDSFTYAVTDGIFTSATTTVSIQVGSQPNFIIIYADDMGFGDAGFNGFSDIYTPSMDTFASNGVQFTQGYACDSVCGPSRAGLMTGVYPARMGVLSNPAAGNGLTITQPMISEMLKPKGYSTAVYGKWHLGEEEGLIQPLDRGFDEFFGFLGGAHKFAENTDPDNLFMEGREPAVMPAEYYLTDLISDRSVEFIEQNTNTPFFLYVAYNAVHSPWDEVPSNYIDRVEAATTTIPTNWPHRTLFAANLLAMDDGVGQIMEALEANGLSENTLVFFISDNGTPEGQNDPINGTPVAPDHKSSTGGFRGWKGDTYEGGIRVPFTMQWKGRIPAGLVYENPVINLDAAATIFELAQAGSPQQHRYEIPSGQEARFPYPTFEPDGVNLMPYLTGQNPNNPHNRLYFRHGEKHAVIVDGLKLTWNTRKLEDRGDEIIEVDRVFDLAVDPFETYDLAPANPQLTERLKREFAMWDCAMDPVVWGSEPNNRVCLIPSDGYLTWAGEKTNDTRTSVSGAYADLDGDGTINYLEYAFDGPPLSVTTGQPFQVQTPMRHNDPSISYVIQISSDLKTWETFSLSYSDGSWISSDPAGIQQAAYMDNGNGTGTLALQTGSAFAGESPLFFRVGVHMQ</sequence>
<evidence type="ECO:0000256" key="5">
    <source>
        <dbReference type="SAM" id="SignalP"/>
    </source>
</evidence>
<dbReference type="Pfam" id="PF17963">
    <property type="entry name" value="Big_9"/>
    <property type="match status" value="1"/>
</dbReference>
<evidence type="ECO:0000256" key="2">
    <source>
        <dbReference type="ARBA" id="ARBA00022723"/>
    </source>
</evidence>
<dbReference type="PROSITE" id="PS00523">
    <property type="entry name" value="SULFATASE_1"/>
    <property type="match status" value="1"/>
</dbReference>
<dbReference type="Gene3D" id="3.30.1120.10">
    <property type="match status" value="1"/>
</dbReference>
<dbReference type="InterPro" id="IPR000917">
    <property type="entry name" value="Sulfatase_N"/>
</dbReference>
<protein>
    <submittedName>
        <fullName evidence="7">Arylsulfatase</fullName>
    </submittedName>
</protein>
<evidence type="ECO:0000313" key="8">
    <source>
        <dbReference type="Proteomes" id="UP000366872"/>
    </source>
</evidence>
<evidence type="ECO:0000259" key="6">
    <source>
        <dbReference type="Pfam" id="PF00884"/>
    </source>
</evidence>
<keyword evidence="3" id="KW-0378">Hydrolase</keyword>
<feature type="domain" description="Sulfatase N-terminal" evidence="6">
    <location>
        <begin position="506"/>
        <end position="830"/>
    </location>
</feature>
<dbReference type="RefSeq" id="WP_168442075.1">
    <property type="nucleotide sequence ID" value="NZ_CAAHFG010000001.1"/>
</dbReference>
<dbReference type="GO" id="GO:0046872">
    <property type="term" value="F:metal ion binding"/>
    <property type="evidence" value="ECO:0007669"/>
    <property type="project" value="UniProtKB-KW"/>
</dbReference>
<dbReference type="InterPro" id="IPR024607">
    <property type="entry name" value="Sulfatase_CS"/>
</dbReference>
<dbReference type="Proteomes" id="UP000366872">
    <property type="component" value="Unassembled WGS sequence"/>
</dbReference>
<keyword evidence="2" id="KW-0479">Metal-binding</keyword>
<evidence type="ECO:0000256" key="4">
    <source>
        <dbReference type="ARBA" id="ARBA00022837"/>
    </source>
</evidence>
<dbReference type="NCBIfam" id="TIGR01965">
    <property type="entry name" value="VCBS_repeat"/>
    <property type="match status" value="1"/>
</dbReference>
<dbReference type="PANTHER" id="PTHR42693:SF33">
    <property type="entry name" value="ARYLSULFATASE"/>
    <property type="match status" value="1"/>
</dbReference>
<dbReference type="Pfam" id="PF00884">
    <property type="entry name" value="Sulfatase"/>
    <property type="match status" value="1"/>
</dbReference>
<dbReference type="InterPro" id="IPR010221">
    <property type="entry name" value="VCBS_dom"/>
</dbReference>
<gene>
    <name evidence="7" type="primary">atsA_76</name>
    <name evidence="7" type="ORF">PDESU_01619</name>
</gene>
<keyword evidence="5" id="KW-0732">Signal</keyword>
<feature type="signal peptide" evidence="5">
    <location>
        <begin position="1"/>
        <end position="19"/>
    </location>
</feature>
<organism evidence="7 8">
    <name type="scientific">Pontiella desulfatans</name>
    <dbReference type="NCBI Taxonomy" id="2750659"/>
    <lineage>
        <taxon>Bacteria</taxon>
        <taxon>Pseudomonadati</taxon>
        <taxon>Kiritimatiellota</taxon>
        <taxon>Kiritimatiellia</taxon>
        <taxon>Kiritimatiellales</taxon>
        <taxon>Pontiellaceae</taxon>
        <taxon>Pontiella</taxon>
    </lineage>
</organism>
<accession>A0A6C2TZN3</accession>
<evidence type="ECO:0000313" key="7">
    <source>
        <dbReference type="EMBL" id="VGO13065.1"/>
    </source>
</evidence>
<evidence type="ECO:0000256" key="1">
    <source>
        <dbReference type="ARBA" id="ARBA00008779"/>
    </source>
</evidence>
<feature type="chain" id="PRO_5028829886" evidence="5">
    <location>
        <begin position="20"/>
        <end position="1102"/>
    </location>
</feature>
<keyword evidence="4" id="KW-0106">Calcium</keyword>